<feature type="region of interest" description="Disordered" evidence="1">
    <location>
        <begin position="88"/>
        <end position="110"/>
    </location>
</feature>
<dbReference type="RefSeq" id="WP_209895207.1">
    <property type="nucleotide sequence ID" value="NZ_JAGGMR010000001.1"/>
</dbReference>
<dbReference type="InterPro" id="IPR015286">
    <property type="entry name" value="Porin_fam_mycobact-type"/>
</dbReference>
<reference evidence="2 3" key="1">
    <citation type="submission" date="2021-03" db="EMBL/GenBank/DDBJ databases">
        <title>Sequencing the genomes of 1000 actinobacteria strains.</title>
        <authorList>
            <person name="Klenk H.-P."/>
        </authorList>
    </citation>
    <scope>NUCLEOTIDE SEQUENCE [LARGE SCALE GENOMIC DNA]</scope>
    <source>
        <strain evidence="2 3">DSM 45516</strain>
    </source>
</reference>
<organism evidence="2 3">
    <name type="scientific">Nocardia goodfellowii</name>
    <dbReference type="NCBI Taxonomy" id="882446"/>
    <lineage>
        <taxon>Bacteria</taxon>
        <taxon>Bacillati</taxon>
        <taxon>Actinomycetota</taxon>
        <taxon>Actinomycetes</taxon>
        <taxon>Mycobacteriales</taxon>
        <taxon>Nocardiaceae</taxon>
        <taxon>Nocardia</taxon>
    </lineage>
</organism>
<dbReference type="EMBL" id="JAGGMR010000001">
    <property type="protein sequence ID" value="MBP2192404.1"/>
    <property type="molecule type" value="Genomic_DNA"/>
</dbReference>
<evidence type="ECO:0008006" key="4">
    <source>
        <dbReference type="Google" id="ProtNLM"/>
    </source>
</evidence>
<evidence type="ECO:0000313" key="2">
    <source>
        <dbReference type="EMBL" id="MBP2192404.1"/>
    </source>
</evidence>
<keyword evidence="3" id="KW-1185">Reference proteome</keyword>
<feature type="compositionally biased region" description="Low complexity" evidence="1">
    <location>
        <begin position="95"/>
        <end position="109"/>
    </location>
</feature>
<comment type="caution">
    <text evidence="2">The sequence shown here is derived from an EMBL/GenBank/DDBJ whole genome shotgun (WGS) entry which is preliminary data.</text>
</comment>
<protein>
    <recommendedName>
        <fullName evidence="4">MspA family protein</fullName>
    </recommendedName>
</protein>
<gene>
    <name evidence="2" type="ORF">BJ987_005305</name>
</gene>
<accession>A0ABS4QL20</accession>
<dbReference type="Pfam" id="PF09203">
    <property type="entry name" value="MspA"/>
    <property type="match status" value="1"/>
</dbReference>
<evidence type="ECO:0000313" key="3">
    <source>
        <dbReference type="Proteomes" id="UP001519325"/>
    </source>
</evidence>
<dbReference type="Gene3D" id="2.60.40.1650">
    <property type="entry name" value="Porin MspA (Ig-like beta-sandwich domain)"/>
    <property type="match status" value="1"/>
</dbReference>
<proteinExistence type="predicted"/>
<dbReference type="Proteomes" id="UP001519325">
    <property type="component" value="Unassembled WGS sequence"/>
</dbReference>
<name>A0ABS4QL20_9NOCA</name>
<evidence type="ECO:0000256" key="1">
    <source>
        <dbReference type="SAM" id="MobiDB-lite"/>
    </source>
</evidence>
<sequence length="224" mass="22588">MTTNPSTGSGLLTRSFGILGTTVAAVGLFAPGTATADVLVPLPDGHKVAPGAVITRTGERALVSPSLAANGAGRVVWVSGMVVAEVTETPEGKVGPDSGPSNNPGSNNSATFGASQLNTGYIIGCQVSIADNAVSLGASGGATLQSASISGSIGVRIKPGEVRFVQLERADIVKPGTYSVDYTDVEMSIEGCAGYAQARAYTNLEIIGESHTKTTLYGQPFSIG</sequence>